<accession>A0A2S1ESE1</accession>
<dbReference type="EMBL" id="CP027805">
    <property type="protein sequence ID" value="AWD62833.1"/>
    <property type="molecule type" value="Genomic_DNA"/>
</dbReference>
<keyword evidence="1" id="KW-0812">Transmembrane</keyword>
<evidence type="ECO:0000313" key="3">
    <source>
        <dbReference type="EMBL" id="AWD62833.1"/>
    </source>
</evidence>
<proteinExistence type="predicted"/>
<feature type="transmembrane region" description="Helical" evidence="1">
    <location>
        <begin position="310"/>
        <end position="333"/>
    </location>
</feature>
<feature type="transmembrane region" description="Helical" evidence="1">
    <location>
        <begin position="7"/>
        <end position="26"/>
    </location>
</feature>
<feature type="transmembrane region" description="Helical" evidence="1">
    <location>
        <begin position="147"/>
        <end position="164"/>
    </location>
</feature>
<dbReference type="GO" id="GO:0016747">
    <property type="term" value="F:acyltransferase activity, transferring groups other than amino-acyl groups"/>
    <property type="evidence" value="ECO:0007669"/>
    <property type="project" value="InterPro"/>
</dbReference>
<keyword evidence="1" id="KW-0472">Membrane</keyword>
<dbReference type="InterPro" id="IPR002656">
    <property type="entry name" value="Acyl_transf_3_dom"/>
</dbReference>
<keyword evidence="1" id="KW-1133">Transmembrane helix</keyword>
<evidence type="ECO:0000313" key="4">
    <source>
        <dbReference type="Proteomes" id="UP000244369"/>
    </source>
</evidence>
<dbReference type="Pfam" id="PF01757">
    <property type="entry name" value="Acyl_transf_3"/>
    <property type="match status" value="1"/>
</dbReference>
<feature type="transmembrane region" description="Helical" evidence="1">
    <location>
        <begin position="79"/>
        <end position="98"/>
    </location>
</feature>
<feature type="transmembrane region" description="Helical" evidence="1">
    <location>
        <begin position="46"/>
        <end position="67"/>
    </location>
</feature>
<evidence type="ECO:0000259" key="2">
    <source>
        <dbReference type="Pfam" id="PF01757"/>
    </source>
</evidence>
<feature type="transmembrane region" description="Helical" evidence="1">
    <location>
        <begin position="170"/>
        <end position="192"/>
    </location>
</feature>
<dbReference type="Proteomes" id="UP000244369">
    <property type="component" value="Chromosome"/>
</dbReference>
<name>A0A2S1ESE1_LIMRT</name>
<evidence type="ECO:0000256" key="1">
    <source>
        <dbReference type="SAM" id="Phobius"/>
    </source>
</evidence>
<sequence length="348" mass="40882">MKQRIFGIDLIRVIAMFMIMNYHLLLNGSWMTVQPSNNMNLFLGRVIVELTVISVNLFALVSGYVGLYSHHRMRRFIELWFQVLFFSWFILLYFGLYRRNQLTTDNIFHNLFPTYFKAYWYWNGYVILFVLMPIINKGLHNLEKKPYQYLLTGLFILTSVLTINPQNDMFNLEMGYCGLWLIILYIYGAYFRKFGLPQLLKKKGFLMLLIIINWGLLVGISYYLHNHKLYLDGNGLAMSEFQYNFSLVTTLSILVFLLLLQVKVQNKLISNIVTFLGVHSFSAYLLQTNPLVFAFLITNNYLFLQKLSPLRMIIELIFTASIWYLGAILLDVFRSLIFKIISLGEKNA</sequence>
<feature type="transmembrane region" description="Helical" evidence="1">
    <location>
        <begin position="204"/>
        <end position="223"/>
    </location>
</feature>
<feature type="transmembrane region" description="Helical" evidence="1">
    <location>
        <begin position="272"/>
        <end position="298"/>
    </location>
</feature>
<feature type="domain" description="Acyltransferase 3" evidence="2">
    <location>
        <begin position="7"/>
        <end position="322"/>
    </location>
</feature>
<feature type="transmembrane region" description="Helical" evidence="1">
    <location>
        <begin position="243"/>
        <end position="260"/>
    </location>
</feature>
<feature type="transmembrane region" description="Helical" evidence="1">
    <location>
        <begin position="118"/>
        <end position="135"/>
    </location>
</feature>
<organism evidence="3 4">
    <name type="scientific">Limosilactobacillus reuteri</name>
    <name type="common">Lactobacillus reuteri</name>
    <dbReference type="NCBI Taxonomy" id="1598"/>
    <lineage>
        <taxon>Bacteria</taxon>
        <taxon>Bacillati</taxon>
        <taxon>Bacillota</taxon>
        <taxon>Bacilli</taxon>
        <taxon>Lactobacillales</taxon>
        <taxon>Lactobacillaceae</taxon>
        <taxon>Limosilactobacillus</taxon>
    </lineage>
</organism>
<dbReference type="AlphaFoldDB" id="A0A2S1ESE1"/>
<gene>
    <name evidence="3" type="ORF">LWHH1689_1545</name>
</gene>
<protein>
    <recommendedName>
        <fullName evidence="2">Acyltransferase 3 domain-containing protein</fullName>
    </recommendedName>
</protein>
<reference evidence="3 4" key="1">
    <citation type="submission" date="2018-03" db="EMBL/GenBank/DDBJ databases">
        <title>Complete Genome Sequence of the Chinese traditional Highland Barley wine Isolate Lactobacillus reuteri WHH1689.</title>
        <authorList>
            <person name="Chen S."/>
            <person name="Chen L."/>
            <person name="Chen L."/>
            <person name="Li Y."/>
        </authorList>
    </citation>
    <scope>NUCLEOTIDE SEQUENCE [LARGE SCALE GENOMIC DNA]</scope>
    <source>
        <strain evidence="3 4">WHH1689</strain>
    </source>
</reference>